<dbReference type="Pfam" id="PF00583">
    <property type="entry name" value="Acetyltransf_1"/>
    <property type="match status" value="1"/>
</dbReference>
<reference evidence="2 3" key="1">
    <citation type="submission" date="2020-09" db="EMBL/GenBank/DDBJ databases">
        <title>Novel species of Mucilaginibacter isolated from a glacier on the Tibetan Plateau.</title>
        <authorList>
            <person name="Liu Q."/>
            <person name="Xin Y.-H."/>
        </authorList>
    </citation>
    <scope>NUCLEOTIDE SEQUENCE [LARGE SCALE GENOMIC DNA]</scope>
    <source>
        <strain evidence="2 3">ZT4R22</strain>
    </source>
</reference>
<dbReference type="CDD" id="cd04301">
    <property type="entry name" value="NAT_SF"/>
    <property type="match status" value="1"/>
</dbReference>
<dbReference type="Proteomes" id="UP000606600">
    <property type="component" value="Unassembled WGS sequence"/>
</dbReference>
<name>A0ABR7WZ46_9SPHI</name>
<dbReference type="SUPFAM" id="SSF55729">
    <property type="entry name" value="Acyl-CoA N-acyltransferases (Nat)"/>
    <property type="match status" value="1"/>
</dbReference>
<dbReference type="EMBL" id="JACWMY010000013">
    <property type="protein sequence ID" value="MBD1366527.1"/>
    <property type="molecule type" value="Genomic_DNA"/>
</dbReference>
<keyword evidence="3" id="KW-1185">Reference proteome</keyword>
<evidence type="ECO:0000313" key="2">
    <source>
        <dbReference type="EMBL" id="MBD1366527.1"/>
    </source>
</evidence>
<dbReference type="RefSeq" id="WP_191191170.1">
    <property type="nucleotide sequence ID" value="NZ_JACWMY010000013.1"/>
</dbReference>
<dbReference type="InterPro" id="IPR016181">
    <property type="entry name" value="Acyl_CoA_acyltransferase"/>
</dbReference>
<feature type="domain" description="N-acetyltransferase" evidence="1">
    <location>
        <begin position="2"/>
        <end position="146"/>
    </location>
</feature>
<evidence type="ECO:0000313" key="3">
    <source>
        <dbReference type="Proteomes" id="UP000606600"/>
    </source>
</evidence>
<dbReference type="InterPro" id="IPR000182">
    <property type="entry name" value="GNAT_dom"/>
</dbReference>
<protein>
    <submittedName>
        <fullName evidence="2">GNAT family N-acetyltransferase</fullName>
    </submittedName>
</protein>
<gene>
    <name evidence="2" type="ORF">IDJ77_22120</name>
</gene>
<sequence length="146" mass="17383">MMDIRKIEKEDIDKCVDLCIESCNRPPWNHKWSYDTALKYLREFADQTRFVGFILYEHDKITGILLGHLKTWWANDLLHIDEIFISPDRQKMGHGKLLLEHMEQFARDQGCGVVSLMTSQHMLATEFKNDIKYHHAEHYIFLFKTV</sequence>
<dbReference type="Gene3D" id="3.40.630.30">
    <property type="match status" value="1"/>
</dbReference>
<evidence type="ECO:0000259" key="1">
    <source>
        <dbReference type="PROSITE" id="PS51186"/>
    </source>
</evidence>
<proteinExistence type="predicted"/>
<accession>A0ABR7WZ46</accession>
<dbReference type="PROSITE" id="PS51186">
    <property type="entry name" value="GNAT"/>
    <property type="match status" value="1"/>
</dbReference>
<organism evidence="2 3">
    <name type="scientific">Mucilaginibacter pankratovii</name>
    <dbReference type="NCBI Taxonomy" id="2772110"/>
    <lineage>
        <taxon>Bacteria</taxon>
        <taxon>Pseudomonadati</taxon>
        <taxon>Bacteroidota</taxon>
        <taxon>Sphingobacteriia</taxon>
        <taxon>Sphingobacteriales</taxon>
        <taxon>Sphingobacteriaceae</taxon>
        <taxon>Mucilaginibacter</taxon>
    </lineage>
</organism>
<comment type="caution">
    <text evidence="2">The sequence shown here is derived from an EMBL/GenBank/DDBJ whole genome shotgun (WGS) entry which is preliminary data.</text>
</comment>